<protein>
    <submittedName>
        <fullName evidence="2">ThuA domain-containing protein</fullName>
    </submittedName>
</protein>
<name>A0ABW5R5L8_9BACL</name>
<dbReference type="RefSeq" id="WP_379278510.1">
    <property type="nucleotide sequence ID" value="NZ_JBHUGT010000007.1"/>
</dbReference>
<dbReference type="PANTHER" id="PTHR40469">
    <property type="entry name" value="SECRETED GLYCOSYL HYDROLASE"/>
    <property type="match status" value="1"/>
</dbReference>
<gene>
    <name evidence="2" type="ORF">ACFSW5_22910</name>
</gene>
<dbReference type="InterPro" id="IPR029010">
    <property type="entry name" value="ThuA-like"/>
</dbReference>
<evidence type="ECO:0000313" key="3">
    <source>
        <dbReference type="Proteomes" id="UP001597493"/>
    </source>
</evidence>
<evidence type="ECO:0000259" key="1">
    <source>
        <dbReference type="Pfam" id="PF06283"/>
    </source>
</evidence>
<sequence length="211" mass="23638">MNERKVLLIGDNGGDVWHPLDPIRRQLADIVGDLAPFVVTEDYDSLKKLTNDEYDAVISYTDCWRKEVTPEQTAGLLAFVAGGGGLLALHNGISLQSSYELAQMVGGKFVSHPPYQPLSYHGTNPSHPLLHGVEDFTMNEEPYVIELDPFAPVNIFLEYQYEGRRYPAGWERRYGLGKVVYLQPGHDARSFAPESYRQLIRNSLAWVANGA</sequence>
<reference evidence="3" key="1">
    <citation type="journal article" date="2019" name="Int. J. Syst. Evol. Microbiol.">
        <title>The Global Catalogue of Microorganisms (GCM) 10K type strain sequencing project: providing services to taxonomists for standard genome sequencing and annotation.</title>
        <authorList>
            <consortium name="The Broad Institute Genomics Platform"/>
            <consortium name="The Broad Institute Genome Sequencing Center for Infectious Disease"/>
            <person name="Wu L."/>
            <person name="Ma J."/>
        </authorList>
    </citation>
    <scope>NUCLEOTIDE SEQUENCE [LARGE SCALE GENOMIC DNA]</scope>
    <source>
        <strain evidence="3">TISTR 1827</strain>
    </source>
</reference>
<proteinExistence type="predicted"/>
<evidence type="ECO:0000313" key="2">
    <source>
        <dbReference type="EMBL" id="MFD2663113.1"/>
    </source>
</evidence>
<feature type="domain" description="ThuA-like" evidence="1">
    <location>
        <begin position="39"/>
        <end position="207"/>
    </location>
</feature>
<organism evidence="2 3">
    <name type="scientific">Paenibacillus thailandensis</name>
    <dbReference type="NCBI Taxonomy" id="393250"/>
    <lineage>
        <taxon>Bacteria</taxon>
        <taxon>Bacillati</taxon>
        <taxon>Bacillota</taxon>
        <taxon>Bacilli</taxon>
        <taxon>Bacillales</taxon>
        <taxon>Paenibacillaceae</taxon>
        <taxon>Paenibacillus</taxon>
    </lineage>
</organism>
<dbReference type="Proteomes" id="UP001597493">
    <property type="component" value="Unassembled WGS sequence"/>
</dbReference>
<dbReference type="Gene3D" id="3.40.50.880">
    <property type="match status" value="1"/>
</dbReference>
<dbReference type="SUPFAM" id="SSF52317">
    <property type="entry name" value="Class I glutamine amidotransferase-like"/>
    <property type="match status" value="1"/>
</dbReference>
<dbReference type="Pfam" id="PF06283">
    <property type="entry name" value="ThuA"/>
    <property type="match status" value="1"/>
</dbReference>
<keyword evidence="3" id="KW-1185">Reference proteome</keyword>
<dbReference type="EMBL" id="JBHUMY010000038">
    <property type="protein sequence ID" value="MFD2663113.1"/>
    <property type="molecule type" value="Genomic_DNA"/>
</dbReference>
<dbReference type="PANTHER" id="PTHR40469:SF2">
    <property type="entry name" value="GALACTOSE-BINDING DOMAIN-LIKE SUPERFAMILY PROTEIN"/>
    <property type="match status" value="1"/>
</dbReference>
<comment type="caution">
    <text evidence="2">The sequence shown here is derived from an EMBL/GenBank/DDBJ whole genome shotgun (WGS) entry which is preliminary data.</text>
</comment>
<accession>A0ABW5R5L8</accession>
<dbReference type="InterPro" id="IPR029062">
    <property type="entry name" value="Class_I_gatase-like"/>
</dbReference>